<sequence>MMNPLVSLRTKTSDFIAKRRENKADRGAGFIEYGAIVLLIAAIVGAVFGFGIDDKVKSMFQSGFDSISEDTGVEFQDGGGNDEDEETEEEDE</sequence>
<evidence type="ECO:0000256" key="2">
    <source>
        <dbReference type="SAM" id="Phobius"/>
    </source>
</evidence>
<feature type="transmembrane region" description="Helical" evidence="2">
    <location>
        <begin position="30"/>
        <end position="52"/>
    </location>
</feature>
<gene>
    <name evidence="3" type="ORF">HDA36_002414</name>
</gene>
<name>A0A7W8QM57_9ACTN</name>
<dbReference type="AlphaFoldDB" id="A0A7W8QM57"/>
<dbReference type="RefSeq" id="WP_184391911.1">
    <property type="nucleotide sequence ID" value="NZ_BAAAJD010000042.1"/>
</dbReference>
<protein>
    <submittedName>
        <fullName evidence="3">Flp pilus assembly pilin Flp</fullName>
    </submittedName>
</protein>
<reference evidence="3 4" key="1">
    <citation type="submission" date="2020-08" db="EMBL/GenBank/DDBJ databases">
        <title>Sequencing the genomes of 1000 actinobacteria strains.</title>
        <authorList>
            <person name="Klenk H.-P."/>
        </authorList>
    </citation>
    <scope>NUCLEOTIDE SEQUENCE [LARGE SCALE GENOMIC DNA]</scope>
    <source>
        <strain evidence="3 4">DSM 44551</strain>
    </source>
</reference>
<dbReference type="EMBL" id="JACHDB010000001">
    <property type="protein sequence ID" value="MBB5432330.1"/>
    <property type="molecule type" value="Genomic_DNA"/>
</dbReference>
<keyword evidence="2" id="KW-0812">Transmembrane</keyword>
<keyword evidence="4" id="KW-1185">Reference proteome</keyword>
<proteinExistence type="predicted"/>
<comment type="caution">
    <text evidence="3">The sequence shown here is derived from an EMBL/GenBank/DDBJ whole genome shotgun (WGS) entry which is preliminary data.</text>
</comment>
<keyword evidence="2" id="KW-0472">Membrane</keyword>
<evidence type="ECO:0000313" key="3">
    <source>
        <dbReference type="EMBL" id="MBB5432330.1"/>
    </source>
</evidence>
<feature type="region of interest" description="Disordered" evidence="1">
    <location>
        <begin position="67"/>
        <end position="92"/>
    </location>
</feature>
<evidence type="ECO:0000256" key="1">
    <source>
        <dbReference type="SAM" id="MobiDB-lite"/>
    </source>
</evidence>
<keyword evidence="2" id="KW-1133">Transmembrane helix</keyword>
<evidence type="ECO:0000313" key="4">
    <source>
        <dbReference type="Proteomes" id="UP000572635"/>
    </source>
</evidence>
<accession>A0A7W8QM57</accession>
<dbReference type="Proteomes" id="UP000572635">
    <property type="component" value="Unassembled WGS sequence"/>
</dbReference>
<organism evidence="3 4">
    <name type="scientific">Nocardiopsis composta</name>
    <dbReference type="NCBI Taxonomy" id="157465"/>
    <lineage>
        <taxon>Bacteria</taxon>
        <taxon>Bacillati</taxon>
        <taxon>Actinomycetota</taxon>
        <taxon>Actinomycetes</taxon>
        <taxon>Streptosporangiales</taxon>
        <taxon>Nocardiopsidaceae</taxon>
        <taxon>Nocardiopsis</taxon>
    </lineage>
</organism>
<feature type="compositionally biased region" description="Acidic residues" evidence="1">
    <location>
        <begin position="80"/>
        <end position="92"/>
    </location>
</feature>